<dbReference type="EMBL" id="JBEQCT010000009">
    <property type="protein sequence ID" value="MFM2486579.1"/>
    <property type="molecule type" value="Genomic_DNA"/>
</dbReference>
<sequence>MSYASDDVKTLGLSPNDLQFDDCPSDALTLSLLQAKSLKAHFSSQVTDRLKHSNALIITHLNAHQAQAQLQALQEKLNITPWPHKFSRPVHGYVSALIWQSPQFNALGAFNQSSGKDPDVWVVLAQGNGQSITLVTTITGHYSPQLLLKQNILKERQQVILAGQLSQKIIKGTGYQRQQSQSNESLFSRGLPICASGHIPLANHQSLLWLNITH</sequence>
<evidence type="ECO:0000313" key="1">
    <source>
        <dbReference type="EMBL" id="MFM2486579.1"/>
    </source>
</evidence>
<keyword evidence="2" id="KW-1185">Reference proteome</keyword>
<comment type="caution">
    <text evidence="1">The sequence shown here is derived from an EMBL/GenBank/DDBJ whole genome shotgun (WGS) entry which is preliminary data.</text>
</comment>
<dbReference type="RefSeq" id="WP_408624882.1">
    <property type="nucleotide sequence ID" value="NZ_JBEQCT010000009.1"/>
</dbReference>
<accession>A0ABW9GB47</accession>
<reference evidence="1 2" key="1">
    <citation type="journal article" date="2013" name="Int. J. Syst. Evol. Microbiol.">
        <title>Celerinatantimonas yamalensis sp. nov., a cold-adapted diazotrophic bacterium from a cold permafrost brine.</title>
        <authorList>
            <person name="Shcherbakova V."/>
            <person name="Chuvilskaya N."/>
            <person name="Rivkina E."/>
            <person name="Demidov N."/>
            <person name="Uchaeva V."/>
            <person name="Suetin S."/>
            <person name="Suzina N."/>
            <person name="Gilichinsky D."/>
        </authorList>
    </citation>
    <scope>NUCLEOTIDE SEQUENCE [LARGE SCALE GENOMIC DNA]</scope>
    <source>
        <strain evidence="1 2">C7</strain>
    </source>
</reference>
<protein>
    <submittedName>
        <fullName evidence="1">Uncharacterized protein</fullName>
    </submittedName>
</protein>
<name>A0ABW9GB47_9GAMM</name>
<dbReference type="Proteomes" id="UP001629953">
    <property type="component" value="Unassembled WGS sequence"/>
</dbReference>
<gene>
    <name evidence="1" type="ORF">ABUE30_16225</name>
</gene>
<organism evidence="1 2">
    <name type="scientific">Celerinatantimonas yamalensis</name>
    <dbReference type="NCBI Taxonomy" id="559956"/>
    <lineage>
        <taxon>Bacteria</taxon>
        <taxon>Pseudomonadati</taxon>
        <taxon>Pseudomonadota</taxon>
        <taxon>Gammaproteobacteria</taxon>
        <taxon>Celerinatantimonadaceae</taxon>
        <taxon>Celerinatantimonas</taxon>
    </lineage>
</organism>
<evidence type="ECO:0000313" key="2">
    <source>
        <dbReference type="Proteomes" id="UP001629953"/>
    </source>
</evidence>
<proteinExistence type="predicted"/>